<dbReference type="InterPro" id="IPR036390">
    <property type="entry name" value="WH_DNA-bd_sf"/>
</dbReference>
<keyword evidence="6" id="KW-1185">Reference proteome</keyword>
<evidence type="ECO:0000256" key="2">
    <source>
        <dbReference type="ARBA" id="ARBA00023125"/>
    </source>
</evidence>
<evidence type="ECO:0000313" key="6">
    <source>
        <dbReference type="Proteomes" id="UP000256269"/>
    </source>
</evidence>
<evidence type="ECO:0000256" key="1">
    <source>
        <dbReference type="ARBA" id="ARBA00023015"/>
    </source>
</evidence>
<proteinExistence type="predicted"/>
<evidence type="ECO:0000259" key="4">
    <source>
        <dbReference type="SMART" id="SM00418"/>
    </source>
</evidence>
<keyword evidence="2" id="KW-0238">DNA-binding</keyword>
<keyword evidence="3" id="KW-0804">Transcription</keyword>
<dbReference type="AlphaFoldDB" id="A0A3E0G3T6"/>
<reference evidence="5 6" key="1">
    <citation type="submission" date="2018-08" db="EMBL/GenBank/DDBJ databases">
        <title>Genomic Encyclopedia of Archaeal and Bacterial Type Strains, Phase II (KMG-II): from individual species to whole genera.</title>
        <authorList>
            <person name="Goeker M."/>
        </authorList>
    </citation>
    <scope>NUCLEOTIDE SEQUENCE [LARGE SCALE GENOMIC DNA]</scope>
    <source>
        <strain evidence="5 6">DSM 45791</strain>
    </source>
</reference>
<dbReference type="PRINTS" id="PR00778">
    <property type="entry name" value="HTHARSR"/>
</dbReference>
<feature type="domain" description="HTH arsR-type" evidence="4">
    <location>
        <begin position="253"/>
        <end position="328"/>
    </location>
</feature>
<name>A0A3E0G3T6_9PSEU</name>
<dbReference type="SMART" id="SM00418">
    <property type="entry name" value="HTH_ARSR"/>
    <property type="match status" value="1"/>
</dbReference>
<dbReference type="InterPro" id="IPR051011">
    <property type="entry name" value="Metal_resp_trans_reg"/>
</dbReference>
<dbReference type="SUPFAM" id="SSF46785">
    <property type="entry name" value="Winged helix' DNA-binding domain"/>
    <property type="match status" value="1"/>
</dbReference>
<dbReference type="InterPro" id="IPR011991">
    <property type="entry name" value="ArsR-like_HTH"/>
</dbReference>
<dbReference type="InterPro" id="IPR001845">
    <property type="entry name" value="HTH_ArsR_DNA-bd_dom"/>
</dbReference>
<dbReference type="EMBL" id="QUNO01000053">
    <property type="protein sequence ID" value="REH17405.1"/>
    <property type="molecule type" value="Genomic_DNA"/>
</dbReference>
<sequence length="330" mass="36218">MLRIHFTSNDLARTRVASTPDPLWEVLLSSFRLRQVSSHPELNSWARQLRTDQTRRARLGPGVRLLSVLAPMGPYIPDFLTPPDGKEGLDAGLEAIMSTPRRRLRGELARLARRSPLPGWVRPLSEGDVTFLRRLTVELRAYHDSAIAPHQEVIQRSVDADRARRYPTLAEPGIEDMFSSMGPDVHWRPPVLEVNFRIDKDLHLDGRGLRIVPSFFSRGTIDSLADTSLAPVLIFPIDHGGHWAPLGPASGRQSLEALMGANRAAVLCAVGTGATTSQLAHRLSTSLASVSRHTAVLRDAGLITTHRTGRAVVHALTPLGAALLGYQQLV</sequence>
<dbReference type="InterPro" id="IPR036388">
    <property type="entry name" value="WH-like_DNA-bd_sf"/>
</dbReference>
<dbReference type="PANTHER" id="PTHR43132">
    <property type="entry name" value="ARSENICAL RESISTANCE OPERON REPRESSOR ARSR-RELATED"/>
    <property type="match status" value="1"/>
</dbReference>
<accession>A0A3E0G3T6</accession>
<dbReference type="OrthoDB" id="3808065at2"/>
<dbReference type="GO" id="GO:0003700">
    <property type="term" value="F:DNA-binding transcription factor activity"/>
    <property type="evidence" value="ECO:0007669"/>
    <property type="project" value="InterPro"/>
</dbReference>
<dbReference type="RefSeq" id="WP_116182474.1">
    <property type="nucleotide sequence ID" value="NZ_CP144375.1"/>
</dbReference>
<gene>
    <name evidence="5" type="ORF">BCF44_1531</name>
</gene>
<evidence type="ECO:0000313" key="5">
    <source>
        <dbReference type="EMBL" id="REH17405.1"/>
    </source>
</evidence>
<evidence type="ECO:0000256" key="3">
    <source>
        <dbReference type="ARBA" id="ARBA00023163"/>
    </source>
</evidence>
<dbReference type="Proteomes" id="UP000256269">
    <property type="component" value="Unassembled WGS sequence"/>
</dbReference>
<dbReference type="CDD" id="cd00090">
    <property type="entry name" value="HTH_ARSR"/>
    <property type="match status" value="1"/>
</dbReference>
<dbReference type="PANTHER" id="PTHR43132:SF6">
    <property type="entry name" value="HTH-TYPE TRANSCRIPTIONAL REPRESSOR CZRA"/>
    <property type="match status" value="1"/>
</dbReference>
<organism evidence="5 6">
    <name type="scientific">Kutzneria buriramensis</name>
    <dbReference type="NCBI Taxonomy" id="1045776"/>
    <lineage>
        <taxon>Bacteria</taxon>
        <taxon>Bacillati</taxon>
        <taxon>Actinomycetota</taxon>
        <taxon>Actinomycetes</taxon>
        <taxon>Pseudonocardiales</taxon>
        <taxon>Pseudonocardiaceae</taxon>
        <taxon>Kutzneria</taxon>
    </lineage>
</organism>
<dbReference type="GO" id="GO:0003677">
    <property type="term" value="F:DNA binding"/>
    <property type="evidence" value="ECO:0007669"/>
    <property type="project" value="UniProtKB-KW"/>
</dbReference>
<comment type="caution">
    <text evidence="5">The sequence shown here is derived from an EMBL/GenBank/DDBJ whole genome shotgun (WGS) entry which is preliminary data.</text>
</comment>
<protein>
    <submittedName>
        <fullName evidence="5">Helix-turn-helix protein</fullName>
    </submittedName>
</protein>
<dbReference type="Gene3D" id="1.10.10.10">
    <property type="entry name" value="Winged helix-like DNA-binding domain superfamily/Winged helix DNA-binding domain"/>
    <property type="match status" value="1"/>
</dbReference>
<keyword evidence="1" id="KW-0805">Transcription regulation</keyword>